<evidence type="ECO:0000313" key="2">
    <source>
        <dbReference type="Proteomes" id="UP000198418"/>
    </source>
</evidence>
<dbReference type="Pfam" id="PF03864">
    <property type="entry name" value="Phage_cap_E"/>
    <property type="match status" value="1"/>
</dbReference>
<gene>
    <name evidence="1" type="ORF">SAMN06265338_1341</name>
</gene>
<dbReference type="EMBL" id="FYDG01000034">
    <property type="protein sequence ID" value="SNB84202.1"/>
    <property type="molecule type" value="Genomic_DNA"/>
</dbReference>
<dbReference type="RefSeq" id="WP_088522611.1">
    <property type="nucleotide sequence ID" value="NZ_FYDG01000034.1"/>
</dbReference>
<evidence type="ECO:0000313" key="1">
    <source>
        <dbReference type="EMBL" id="SNB84202.1"/>
    </source>
</evidence>
<dbReference type="InterPro" id="IPR005564">
    <property type="entry name" value="Major_capsid_GpE"/>
</dbReference>
<dbReference type="AlphaFoldDB" id="A0A212SEW5"/>
<protein>
    <submittedName>
        <fullName evidence="1">Phage major capsid protein E</fullName>
    </submittedName>
</protein>
<dbReference type="Proteomes" id="UP000198418">
    <property type="component" value="Unassembled WGS sequence"/>
</dbReference>
<accession>A0A212SEW5</accession>
<name>A0A212SEW5_RHOAC</name>
<reference evidence="2" key="1">
    <citation type="submission" date="2017-06" db="EMBL/GenBank/DDBJ databases">
        <authorList>
            <person name="Varghese N."/>
            <person name="Submissions S."/>
        </authorList>
    </citation>
    <scope>NUCLEOTIDE SEQUENCE [LARGE SCALE GENOMIC DNA]</scope>
    <source>
        <strain evidence="2">DSM 137</strain>
    </source>
</reference>
<proteinExistence type="predicted"/>
<organism evidence="1 2">
    <name type="scientific">Rhodoblastus acidophilus</name>
    <name type="common">Rhodopseudomonas acidophila</name>
    <dbReference type="NCBI Taxonomy" id="1074"/>
    <lineage>
        <taxon>Bacteria</taxon>
        <taxon>Pseudomonadati</taxon>
        <taxon>Pseudomonadota</taxon>
        <taxon>Alphaproteobacteria</taxon>
        <taxon>Hyphomicrobiales</taxon>
        <taxon>Rhodoblastaceae</taxon>
        <taxon>Rhodoblastus</taxon>
    </lineage>
</organism>
<feature type="non-terminal residue" evidence="1">
    <location>
        <position position="319"/>
    </location>
</feature>
<keyword evidence="2" id="KW-1185">Reference proteome</keyword>
<sequence>MNDLVINAFESDAFSFVSLTDSINNQPFVPGRIGELGLFPETGIITTGIEIENKDGYLSLISPTRRGGPGETRPKLSRQARVLKASHFQIDDFVNADEVQNVREFGQPAQPRTVETYLAQRMGEVTPNFDATLEHQRVGAVKGVILDKDGATVYDLYSEFGISAAADVSFDLTVAGKPRKQCASIVRSVAQSLGGIAYSGIYALCGDTFWDTLITHADIEKTYLYQEGQQLRNGIAYQTLTFGGITWENYKGYVPANDGSGGVTPFIGATEARVFPLGVPNFFRTVFAPADYMETTNTIGLPRYAKAIPSDNNKGVRLE</sequence>